<dbReference type="STRING" id="649638.Trad_0727"/>
<feature type="compositionally biased region" description="Basic and acidic residues" evidence="1">
    <location>
        <begin position="18"/>
        <end position="28"/>
    </location>
</feature>
<dbReference type="SUPFAM" id="SSF55961">
    <property type="entry name" value="Bet v1-like"/>
    <property type="match status" value="1"/>
</dbReference>
<dbReference type="InterPro" id="IPR047137">
    <property type="entry name" value="ORF3"/>
</dbReference>
<dbReference type="eggNOG" id="COG5637">
    <property type="taxonomic scope" value="Bacteria"/>
</dbReference>
<accession>D7CTK6</accession>
<evidence type="ECO:0000313" key="4">
    <source>
        <dbReference type="EMBL" id="ADI13863.1"/>
    </source>
</evidence>
<dbReference type="OrthoDB" id="9797595at2"/>
<feature type="region of interest" description="Disordered" evidence="1">
    <location>
        <begin position="1"/>
        <end position="28"/>
    </location>
</feature>
<evidence type="ECO:0000259" key="3">
    <source>
        <dbReference type="Pfam" id="PF03364"/>
    </source>
</evidence>
<dbReference type="CDD" id="cd07817">
    <property type="entry name" value="SRPBCC_8"/>
    <property type="match status" value="1"/>
</dbReference>
<keyword evidence="5" id="KW-1185">Reference proteome</keyword>
<dbReference type="AlphaFoldDB" id="D7CTK6"/>
<keyword evidence="2" id="KW-1133">Transmembrane helix</keyword>
<reference evidence="5" key="1">
    <citation type="submission" date="2010-05" db="EMBL/GenBank/DDBJ databases">
        <title>The complete genome of Truepera radiovictris DSM 17093.</title>
        <authorList>
            <consortium name="US DOE Joint Genome Institute (JGI-PGF)"/>
            <person name="Lucas S."/>
            <person name="Copeland A."/>
            <person name="Lapidus A."/>
            <person name="Glavina del Rio T."/>
            <person name="Dalin E."/>
            <person name="Tice H."/>
            <person name="Bruce D."/>
            <person name="Goodwin L."/>
            <person name="Pitluck S."/>
            <person name="Kyrpides N."/>
            <person name="Mavromatis K."/>
            <person name="Ovchinnikova G."/>
            <person name="Munk A.C."/>
            <person name="Detter J.C."/>
            <person name="Han C."/>
            <person name="Tapia R."/>
            <person name="Land M."/>
            <person name="Hauser L."/>
            <person name="Markowitz V."/>
            <person name="Cheng J.-F."/>
            <person name="Hugenholtz P."/>
            <person name="Woyke T."/>
            <person name="Wu D."/>
            <person name="Tindall B."/>
            <person name="Pomrenke H.G."/>
            <person name="Brambilla E."/>
            <person name="Klenk H.-P."/>
            <person name="Eisen J.A."/>
        </authorList>
    </citation>
    <scope>NUCLEOTIDE SEQUENCE [LARGE SCALE GENOMIC DNA]</scope>
    <source>
        <strain evidence="5">DSM 17093 / CIP 108686 / LMG 22925 / RQ-24</strain>
    </source>
</reference>
<dbReference type="InterPro" id="IPR005031">
    <property type="entry name" value="COQ10_START"/>
</dbReference>
<sequence>MGPAPDHPDAPTLAGDHGAGDRDRNRRDQGGKVTLLVAGAALVGLGVAVALGARARSRTPNDRRIRIEQHVTINRSPEELYRVWRNLEGLPQIMRHLESVSELTEGRSRWTAKAPLGQSVSWEAEITQDLPGQIIAWRSLAGADVKNAGSVSFTALPGARGTDLKVVLAYEPPAGKVGAALAKLFGEEPEMQLREDLRRFKQRMETGEVATTEGQPSGRA</sequence>
<feature type="domain" description="Coenzyme Q-binding protein COQ10 START" evidence="3">
    <location>
        <begin position="73"/>
        <end position="197"/>
    </location>
</feature>
<dbReference type="PANTHER" id="PTHR33824:SF7">
    <property type="entry name" value="POLYKETIDE CYCLASE_DEHYDRASE AND LIPID TRANSPORT SUPERFAMILY PROTEIN"/>
    <property type="match status" value="1"/>
</dbReference>
<feature type="transmembrane region" description="Helical" evidence="2">
    <location>
        <begin position="33"/>
        <end position="53"/>
    </location>
</feature>
<evidence type="ECO:0000256" key="1">
    <source>
        <dbReference type="SAM" id="MobiDB-lite"/>
    </source>
</evidence>
<evidence type="ECO:0000313" key="5">
    <source>
        <dbReference type="Proteomes" id="UP000000379"/>
    </source>
</evidence>
<organism evidence="4 5">
    <name type="scientific">Truepera radiovictrix (strain DSM 17093 / CIP 108686 / LMG 22925 / RQ-24)</name>
    <dbReference type="NCBI Taxonomy" id="649638"/>
    <lineage>
        <taxon>Bacteria</taxon>
        <taxon>Thermotogati</taxon>
        <taxon>Deinococcota</taxon>
        <taxon>Deinococci</taxon>
        <taxon>Trueperales</taxon>
        <taxon>Trueperaceae</taxon>
        <taxon>Truepera</taxon>
    </lineage>
</organism>
<protein>
    <submittedName>
        <fullName evidence="4">Cyclase/dehydrase</fullName>
    </submittedName>
</protein>
<dbReference type="InterPro" id="IPR023393">
    <property type="entry name" value="START-like_dom_sf"/>
</dbReference>
<evidence type="ECO:0000256" key="2">
    <source>
        <dbReference type="SAM" id="Phobius"/>
    </source>
</evidence>
<dbReference type="Proteomes" id="UP000000379">
    <property type="component" value="Chromosome"/>
</dbReference>
<proteinExistence type="predicted"/>
<dbReference type="HOGENOM" id="CLU_079860_0_1_0"/>
<keyword evidence="2" id="KW-0472">Membrane</keyword>
<gene>
    <name evidence="4" type="ordered locus">Trad_0727</name>
</gene>
<dbReference type="Pfam" id="PF03364">
    <property type="entry name" value="Polyketide_cyc"/>
    <property type="match status" value="1"/>
</dbReference>
<dbReference type="KEGG" id="tra:Trad_0727"/>
<name>D7CTK6_TRURR</name>
<reference evidence="4 5" key="2">
    <citation type="journal article" date="2011" name="Stand. Genomic Sci.">
        <title>Complete genome sequence of Truepera radiovictrix type strain (RQ-24).</title>
        <authorList>
            <person name="Ivanova N."/>
            <person name="Rohde C."/>
            <person name="Munk C."/>
            <person name="Nolan M."/>
            <person name="Lucas S."/>
            <person name="Del Rio T.G."/>
            <person name="Tice H."/>
            <person name="Deshpande S."/>
            <person name="Cheng J.F."/>
            <person name="Tapia R."/>
            <person name="Han C."/>
            <person name="Goodwin L."/>
            <person name="Pitluck S."/>
            <person name="Liolios K."/>
            <person name="Mavromatis K."/>
            <person name="Mikhailova N."/>
            <person name="Pati A."/>
            <person name="Chen A."/>
            <person name="Palaniappan K."/>
            <person name="Land M."/>
            <person name="Hauser L."/>
            <person name="Chang Y.J."/>
            <person name="Jeffries C.D."/>
            <person name="Brambilla E."/>
            <person name="Rohde M."/>
            <person name="Goker M."/>
            <person name="Tindall B.J."/>
            <person name="Woyke T."/>
            <person name="Bristow J."/>
            <person name="Eisen J.A."/>
            <person name="Markowitz V."/>
            <person name="Hugenholtz P."/>
            <person name="Kyrpides N.C."/>
            <person name="Klenk H.P."/>
            <person name="Lapidus A."/>
        </authorList>
    </citation>
    <scope>NUCLEOTIDE SEQUENCE [LARGE SCALE GENOMIC DNA]</scope>
    <source>
        <strain evidence="5">DSM 17093 / CIP 108686 / LMG 22925 / RQ-24</strain>
    </source>
</reference>
<keyword evidence="2" id="KW-0812">Transmembrane</keyword>
<dbReference type="PANTHER" id="PTHR33824">
    <property type="entry name" value="POLYKETIDE CYCLASE/DEHYDRASE AND LIPID TRANSPORT SUPERFAMILY PROTEIN"/>
    <property type="match status" value="1"/>
</dbReference>
<dbReference type="Gene3D" id="3.30.530.20">
    <property type="match status" value="1"/>
</dbReference>
<dbReference type="EMBL" id="CP002049">
    <property type="protein sequence ID" value="ADI13863.1"/>
    <property type="molecule type" value="Genomic_DNA"/>
</dbReference>